<dbReference type="Proteomes" id="UP001300672">
    <property type="component" value="Chromosome"/>
</dbReference>
<organism evidence="1">
    <name type="scientific">Candidatus Thiocaldithrix dubininis</name>
    <dbReference type="NCBI Taxonomy" id="3080823"/>
    <lineage>
        <taxon>Bacteria</taxon>
        <taxon>Pseudomonadati</taxon>
        <taxon>Pseudomonadota</taxon>
        <taxon>Gammaproteobacteria</taxon>
        <taxon>Thiotrichales</taxon>
        <taxon>Thiotrichaceae</taxon>
        <taxon>Candidatus Thiocaldithrix</taxon>
    </lineage>
</organism>
<accession>A0AA95H6R8</accession>
<dbReference type="EMBL" id="CP124755">
    <property type="protein sequence ID" value="WGZ90188.1"/>
    <property type="molecule type" value="Genomic_DNA"/>
</dbReference>
<reference evidence="1" key="2">
    <citation type="submission" date="2023-04" db="EMBL/GenBank/DDBJ databases">
        <authorList>
            <person name="Beletskiy A.V."/>
            <person name="Mardanov A.V."/>
            <person name="Ravin N.V."/>
        </authorList>
    </citation>
    <scope>NUCLEOTIDE SEQUENCE</scope>
    <source>
        <strain evidence="1">GKL-01</strain>
    </source>
</reference>
<proteinExistence type="predicted"/>
<evidence type="ECO:0000313" key="1">
    <source>
        <dbReference type="EMBL" id="WGZ90188.1"/>
    </source>
</evidence>
<reference evidence="1" key="1">
    <citation type="journal article" date="2023" name="Int. J. Mol. Sci.">
        <title>Metagenomics Revealed a New Genus 'Candidatus Thiocaldithrix dubininis' gen. nov., sp. nov. and a New Species 'Candidatus Thiothrix putei' sp. nov. in the Family Thiotrichaceae, Some Members of Which Have Traits of Both Na+- and H+-Motive Energetics.</title>
        <authorList>
            <person name="Ravin N.V."/>
            <person name="Muntyan M.S."/>
            <person name="Smolyakov D.D."/>
            <person name="Rudenko T.S."/>
            <person name="Beletsky A.V."/>
            <person name="Mardanov A.V."/>
            <person name="Grabovich M.Y."/>
        </authorList>
    </citation>
    <scope>NUCLEOTIDE SEQUENCE</scope>
    <source>
        <strain evidence="1">GKL-01</strain>
    </source>
</reference>
<sequence length="89" mass="9793">MLENNSTKSLEEAADTKAANSRYIIEKMKELDDTNLSIFCAFIDGLVRKNSLEIKTALDRGVEYNGSMPVLLEAYATFGIVPYVLEGAA</sequence>
<dbReference type="KEGG" id="tdu:QJT80_11850"/>
<gene>
    <name evidence="1" type="ORF">QJT80_11850</name>
</gene>
<name>A0AA95H6R8_9GAMM</name>
<dbReference type="AlphaFoldDB" id="A0AA95H6R8"/>
<protein>
    <submittedName>
        <fullName evidence="1">Uncharacterized protein</fullName>
    </submittedName>
</protein>